<dbReference type="PIRSF" id="PIRSF002849">
    <property type="entry name" value="AAA_ATPase_chaperone_MoxR_prd"/>
    <property type="match status" value="1"/>
</dbReference>
<sequence>MQVSTAINKQSVALRDKVERAISSVGTLVLGKPSQIRMALACLFSQGHLLIEDLPGMGKTTLAHGLAQVLGLSFQRVQFTSDMLPADIVGVSIFDQSTSAFRFHPGPVFTQMLLADEINRTTPKTQSALLEAMEERQVTLDGQSHPLPEPFFVIATQNPNTQFGTFPLPESQLDRFLMRIELGYPDPEAERKLLAEGHSRHRRAPLAVCIDQDDLEAIRAECQAVRVSSSLIDYLQRLVQYTRESPQFAYGVSPRGSLALLQCARTWAYMHGRDYVVPEDLQSLLEPVVGHRLRVAEQVGGHGSEVLIRQMLEQVDVVG</sequence>
<dbReference type="Pfam" id="PF07726">
    <property type="entry name" value="AAA_3"/>
    <property type="match status" value="1"/>
</dbReference>
<dbReference type="OrthoDB" id="9808397at2"/>
<protein>
    <submittedName>
        <fullName evidence="6">AAA family ATPase</fullName>
    </submittedName>
</protein>
<dbReference type="Proteomes" id="UP000078070">
    <property type="component" value="Chromosome"/>
</dbReference>
<dbReference type="STRING" id="1821621.A8C75_10660"/>
<dbReference type="InterPro" id="IPR041628">
    <property type="entry name" value="ChlI/MoxR_AAA_lid"/>
</dbReference>
<evidence type="ECO:0000256" key="3">
    <source>
        <dbReference type="ARBA" id="ARBA00061607"/>
    </source>
</evidence>
<feature type="domain" description="ChlI/MoxR AAA lid" evidence="5">
    <location>
        <begin position="241"/>
        <end position="298"/>
    </location>
</feature>
<evidence type="ECO:0000256" key="1">
    <source>
        <dbReference type="ARBA" id="ARBA00022741"/>
    </source>
</evidence>
<dbReference type="KEGG" id="mars:A8C75_10660"/>
<reference evidence="6 7" key="2">
    <citation type="journal article" date="2018" name="Int. J. Syst. Evol. Microbiol.">
        <title>Marinobacterium aestuarii sp. nov., a benzene-degrading marine bacterium isolated from estuary sediment.</title>
        <authorList>
            <person name="Bae S.S."/>
            <person name="Jung J."/>
            <person name="Chung D."/>
            <person name="Baek K."/>
        </authorList>
    </citation>
    <scope>NUCLEOTIDE SEQUENCE [LARGE SCALE GENOMIC DNA]</scope>
    <source>
        <strain evidence="6 7">ST58-10</strain>
    </source>
</reference>
<evidence type="ECO:0000259" key="5">
    <source>
        <dbReference type="Pfam" id="PF17863"/>
    </source>
</evidence>
<dbReference type="PANTHER" id="PTHR42759">
    <property type="entry name" value="MOXR FAMILY PROTEIN"/>
    <property type="match status" value="1"/>
</dbReference>
<organism evidence="6 7">
    <name type="scientific">Marinobacterium aestuarii</name>
    <dbReference type="NCBI Taxonomy" id="1821621"/>
    <lineage>
        <taxon>Bacteria</taxon>
        <taxon>Pseudomonadati</taxon>
        <taxon>Pseudomonadota</taxon>
        <taxon>Gammaproteobacteria</taxon>
        <taxon>Oceanospirillales</taxon>
        <taxon>Oceanospirillaceae</taxon>
        <taxon>Marinobacterium</taxon>
    </lineage>
</organism>
<dbReference type="GO" id="GO:0005524">
    <property type="term" value="F:ATP binding"/>
    <property type="evidence" value="ECO:0007669"/>
    <property type="project" value="UniProtKB-KW"/>
</dbReference>
<dbReference type="FunFam" id="3.40.50.300:FF:000640">
    <property type="entry name" value="MoxR family ATPase"/>
    <property type="match status" value="1"/>
</dbReference>
<reference evidence="7" key="1">
    <citation type="submission" date="2016-05" db="EMBL/GenBank/DDBJ databases">
        <authorList>
            <person name="Baek K."/>
            <person name="Yang S.-J."/>
        </authorList>
    </citation>
    <scope>NUCLEOTIDE SEQUENCE [LARGE SCALE GENOMIC DNA]</scope>
    <source>
        <strain evidence="7">ST58-10</strain>
    </source>
</reference>
<gene>
    <name evidence="6" type="ORF">A8C75_10660</name>
</gene>
<dbReference type="EMBL" id="CP015839">
    <property type="protein sequence ID" value="ANG62900.1"/>
    <property type="molecule type" value="Genomic_DNA"/>
</dbReference>
<dbReference type="RefSeq" id="WP_067381833.1">
    <property type="nucleotide sequence ID" value="NZ_CP015839.1"/>
</dbReference>
<dbReference type="GO" id="GO:0016887">
    <property type="term" value="F:ATP hydrolysis activity"/>
    <property type="evidence" value="ECO:0007669"/>
    <property type="project" value="InterPro"/>
</dbReference>
<dbReference type="InterPro" id="IPR050764">
    <property type="entry name" value="CbbQ/NirQ/NorQ/GpvN"/>
</dbReference>
<accession>A0A1A9EYT4</accession>
<evidence type="ECO:0000259" key="4">
    <source>
        <dbReference type="Pfam" id="PF07726"/>
    </source>
</evidence>
<keyword evidence="1" id="KW-0547">Nucleotide-binding</keyword>
<dbReference type="Gene3D" id="3.40.50.300">
    <property type="entry name" value="P-loop containing nucleotide triphosphate hydrolases"/>
    <property type="match status" value="1"/>
</dbReference>
<evidence type="ECO:0000313" key="7">
    <source>
        <dbReference type="Proteomes" id="UP000078070"/>
    </source>
</evidence>
<dbReference type="SUPFAM" id="SSF52540">
    <property type="entry name" value="P-loop containing nucleoside triphosphate hydrolases"/>
    <property type="match status" value="1"/>
</dbReference>
<dbReference type="InterPro" id="IPR027417">
    <property type="entry name" value="P-loop_NTPase"/>
</dbReference>
<dbReference type="CDD" id="cd00009">
    <property type="entry name" value="AAA"/>
    <property type="match status" value="1"/>
</dbReference>
<evidence type="ECO:0000313" key="6">
    <source>
        <dbReference type="EMBL" id="ANG62900.1"/>
    </source>
</evidence>
<comment type="similarity">
    <text evidence="3">Belongs to the MoxR family.</text>
</comment>
<dbReference type="InterPro" id="IPR011703">
    <property type="entry name" value="ATPase_AAA-3"/>
</dbReference>
<keyword evidence="7" id="KW-1185">Reference proteome</keyword>
<keyword evidence="2" id="KW-0067">ATP-binding</keyword>
<dbReference type="AlphaFoldDB" id="A0A1A9EYT4"/>
<dbReference type="PANTHER" id="PTHR42759:SF5">
    <property type="entry name" value="METHANOL DEHYDROGENASE REGULATOR"/>
    <property type="match status" value="1"/>
</dbReference>
<dbReference type="Gene3D" id="1.10.8.80">
    <property type="entry name" value="Magnesium chelatase subunit I, C-Terminal domain"/>
    <property type="match status" value="1"/>
</dbReference>
<feature type="domain" description="ATPase AAA-3" evidence="4">
    <location>
        <begin position="48"/>
        <end position="178"/>
    </location>
</feature>
<proteinExistence type="inferred from homology"/>
<name>A0A1A9EYT4_9GAMM</name>
<evidence type="ECO:0000256" key="2">
    <source>
        <dbReference type="ARBA" id="ARBA00022840"/>
    </source>
</evidence>
<dbReference type="Pfam" id="PF17863">
    <property type="entry name" value="AAA_lid_2"/>
    <property type="match status" value="1"/>
</dbReference>